<feature type="transmembrane region" description="Helical" evidence="6">
    <location>
        <begin position="217"/>
        <end position="239"/>
    </location>
</feature>
<dbReference type="Gene3D" id="1.20.1250.20">
    <property type="entry name" value="MFS general substrate transporter like domains"/>
    <property type="match status" value="1"/>
</dbReference>
<evidence type="ECO:0000256" key="4">
    <source>
        <dbReference type="ARBA" id="ARBA00022989"/>
    </source>
</evidence>
<dbReference type="InterPro" id="IPR036259">
    <property type="entry name" value="MFS_trans_sf"/>
</dbReference>
<feature type="transmembrane region" description="Helical" evidence="6">
    <location>
        <begin position="47"/>
        <end position="67"/>
    </location>
</feature>
<comment type="subcellular location">
    <subcellularLocation>
        <location evidence="1">Cell membrane</location>
        <topology evidence="1">Multi-pass membrane protein</topology>
    </subcellularLocation>
</comment>
<feature type="transmembrane region" description="Helical" evidence="6">
    <location>
        <begin position="282"/>
        <end position="303"/>
    </location>
</feature>
<reference evidence="7 8" key="1">
    <citation type="submission" date="2024-01" db="EMBL/GenBank/DDBJ databases">
        <title>Genome mining of biosynthetic gene clusters to explore secondary metabolites of Streptomyces sp.</title>
        <authorList>
            <person name="Baig A."/>
            <person name="Ajitkumar Shintre N."/>
            <person name="Kumar H."/>
            <person name="Anbarasu A."/>
            <person name="Ramaiah S."/>
        </authorList>
    </citation>
    <scope>NUCLEOTIDE SEQUENCE [LARGE SCALE GENOMIC DNA]</scope>
    <source>
        <strain evidence="7 8">A01</strain>
    </source>
</reference>
<feature type="transmembrane region" description="Helical" evidence="6">
    <location>
        <begin position="340"/>
        <end position="364"/>
    </location>
</feature>
<accession>A0ABV5DQR5</accession>
<feature type="transmembrane region" description="Helical" evidence="6">
    <location>
        <begin position="169"/>
        <end position="186"/>
    </location>
</feature>
<proteinExistence type="predicted"/>
<evidence type="ECO:0000256" key="1">
    <source>
        <dbReference type="ARBA" id="ARBA00004651"/>
    </source>
</evidence>
<dbReference type="RefSeq" id="WP_376736847.1">
    <property type="nucleotide sequence ID" value="NZ_JAYMRS010000001.1"/>
</dbReference>
<keyword evidence="8" id="KW-1185">Reference proteome</keyword>
<evidence type="ECO:0000256" key="5">
    <source>
        <dbReference type="ARBA" id="ARBA00023136"/>
    </source>
</evidence>
<evidence type="ECO:0000313" key="7">
    <source>
        <dbReference type="EMBL" id="MFB8766932.1"/>
    </source>
</evidence>
<dbReference type="PANTHER" id="PTHR23513">
    <property type="entry name" value="INTEGRAL MEMBRANE EFFLUX PROTEIN-RELATED"/>
    <property type="match status" value="1"/>
</dbReference>
<evidence type="ECO:0000256" key="6">
    <source>
        <dbReference type="SAM" id="Phobius"/>
    </source>
</evidence>
<evidence type="ECO:0000256" key="2">
    <source>
        <dbReference type="ARBA" id="ARBA00022475"/>
    </source>
</evidence>
<protein>
    <submittedName>
        <fullName evidence="7">MFS transporter</fullName>
    </submittedName>
</protein>
<evidence type="ECO:0000313" key="8">
    <source>
        <dbReference type="Proteomes" id="UP001585053"/>
    </source>
</evidence>
<feature type="transmembrane region" description="Helical" evidence="6">
    <location>
        <begin position="370"/>
        <end position="391"/>
    </location>
</feature>
<keyword evidence="3 6" id="KW-0812">Transmembrane</keyword>
<keyword evidence="5 6" id="KW-0472">Membrane</keyword>
<dbReference type="CDD" id="cd06173">
    <property type="entry name" value="MFS_MefA_like"/>
    <property type="match status" value="1"/>
</dbReference>
<comment type="caution">
    <text evidence="7">The sequence shown here is derived from an EMBL/GenBank/DDBJ whole genome shotgun (WGS) entry which is preliminary data.</text>
</comment>
<feature type="transmembrane region" description="Helical" evidence="6">
    <location>
        <begin position="79"/>
        <end position="97"/>
    </location>
</feature>
<evidence type="ECO:0000256" key="3">
    <source>
        <dbReference type="ARBA" id="ARBA00022692"/>
    </source>
</evidence>
<feature type="transmembrane region" description="Helical" evidence="6">
    <location>
        <begin position="103"/>
        <end position="125"/>
    </location>
</feature>
<keyword evidence="4 6" id="KW-1133">Transmembrane helix</keyword>
<dbReference type="Proteomes" id="UP001585053">
    <property type="component" value="Unassembled WGS sequence"/>
</dbReference>
<dbReference type="EMBL" id="JAYMRS010000001">
    <property type="protein sequence ID" value="MFB8766932.1"/>
    <property type="molecule type" value="Genomic_DNA"/>
</dbReference>
<dbReference type="InterPro" id="IPR011701">
    <property type="entry name" value="MFS"/>
</dbReference>
<dbReference type="Pfam" id="PF07690">
    <property type="entry name" value="MFS_1"/>
    <property type="match status" value="1"/>
</dbReference>
<feature type="transmembrane region" description="Helical" evidence="6">
    <location>
        <begin position="17"/>
        <end position="41"/>
    </location>
</feature>
<dbReference type="PANTHER" id="PTHR23513:SF11">
    <property type="entry name" value="STAPHYLOFERRIN A TRANSPORTER"/>
    <property type="match status" value="1"/>
</dbReference>
<name>A0ABV5DQR5_9ACTN</name>
<keyword evidence="2" id="KW-1003">Cell membrane</keyword>
<organism evidence="7 8">
    <name type="scientific">Nocardiopsis alba</name>
    <dbReference type="NCBI Taxonomy" id="53437"/>
    <lineage>
        <taxon>Bacteria</taxon>
        <taxon>Bacillati</taxon>
        <taxon>Actinomycetota</taxon>
        <taxon>Actinomycetes</taxon>
        <taxon>Streptosporangiales</taxon>
        <taxon>Nocardiopsidaceae</taxon>
        <taxon>Nocardiopsis</taxon>
    </lineage>
</organism>
<gene>
    <name evidence="7" type="ORF">VSQ78_04395</name>
</gene>
<feature type="transmembrane region" description="Helical" evidence="6">
    <location>
        <begin position="251"/>
        <end position="270"/>
    </location>
</feature>
<dbReference type="SUPFAM" id="SSF103473">
    <property type="entry name" value="MFS general substrate transporter"/>
    <property type="match status" value="1"/>
</dbReference>
<sequence>MSSPTTRGSRIPAPARLFLVVLCFSLVGDEIALLALTFRLAETGQGVWVSALLLAQLIPMVVVPPLVGPWVDRFDGGRILGVITAVQGVALLPIILFPTPVVMVGGFLLVSVLAAAALPALLAVLPVLARESVSTSVNAAYEGVRSLAALTGPVVAGALLAAVSLRLCLVIDAISFVMAGLCVFAMRVSRPGKASDGTDGGAAEGIRALWRVPSLRALLPLLAITVSAMSTVNVALVFLVRGPLGGGEMMFGILSALWGAGLLGGSVIIARTRWGARGPERVVGVGALTTGVGLSAVGLFPVIAVAVPALVLAGAGNALVNVSLRTAVQLRTPAAVHGRTHAAMAALIASFFVVGLLLGGLSSVQTAGPVFLLGGLTVTVSAAGGLLAPLVPGLRERLREPRGHGSEQRR</sequence>